<organism evidence="1 2">
    <name type="scientific">Nocardioides soli</name>
    <dbReference type="NCBI Taxonomy" id="1036020"/>
    <lineage>
        <taxon>Bacteria</taxon>
        <taxon>Bacillati</taxon>
        <taxon>Actinomycetota</taxon>
        <taxon>Actinomycetes</taxon>
        <taxon>Propionibacteriales</taxon>
        <taxon>Nocardioidaceae</taxon>
        <taxon>Nocardioides</taxon>
    </lineage>
</organism>
<dbReference type="InterPro" id="IPR019587">
    <property type="entry name" value="Polyketide_cyclase/dehydratase"/>
</dbReference>
<dbReference type="Pfam" id="PF10604">
    <property type="entry name" value="Polyketide_cyc2"/>
    <property type="match status" value="1"/>
</dbReference>
<dbReference type="EMBL" id="JACHWR010000001">
    <property type="protein sequence ID" value="MBB3041597.1"/>
    <property type="molecule type" value="Genomic_DNA"/>
</dbReference>
<comment type="caution">
    <text evidence="1">The sequence shown here is derived from an EMBL/GenBank/DDBJ whole genome shotgun (WGS) entry which is preliminary data.</text>
</comment>
<accession>A0A7W4Z061</accession>
<dbReference type="Proteomes" id="UP000589626">
    <property type="component" value="Unassembled WGS sequence"/>
</dbReference>
<protein>
    <submittedName>
        <fullName evidence="1">Carbon monoxide dehydrogenase subunit G</fullName>
    </submittedName>
</protein>
<name>A0A7W4Z061_9ACTN</name>
<dbReference type="SUPFAM" id="SSF55961">
    <property type="entry name" value="Bet v1-like"/>
    <property type="match status" value="1"/>
</dbReference>
<dbReference type="AlphaFoldDB" id="A0A7W4Z061"/>
<dbReference type="Gene3D" id="3.30.530.20">
    <property type="match status" value="1"/>
</dbReference>
<evidence type="ECO:0000313" key="1">
    <source>
        <dbReference type="EMBL" id="MBB3041597.1"/>
    </source>
</evidence>
<reference evidence="1 2" key="1">
    <citation type="submission" date="2020-08" db="EMBL/GenBank/DDBJ databases">
        <title>Sequencing the genomes of 1000 actinobacteria strains.</title>
        <authorList>
            <person name="Klenk H.-P."/>
        </authorList>
    </citation>
    <scope>NUCLEOTIDE SEQUENCE [LARGE SCALE GENOMIC DNA]</scope>
    <source>
        <strain evidence="1 2">DSM 105498</strain>
    </source>
</reference>
<evidence type="ECO:0000313" key="2">
    <source>
        <dbReference type="Proteomes" id="UP000589626"/>
    </source>
</evidence>
<dbReference type="RefSeq" id="WP_183591480.1">
    <property type="nucleotide sequence ID" value="NZ_JACHWR010000001.1"/>
</dbReference>
<gene>
    <name evidence="1" type="ORF">FHU40_001398</name>
</gene>
<keyword evidence="2" id="KW-1185">Reference proteome</keyword>
<proteinExistence type="predicted"/>
<sequence length="155" mass="17234">MRASFAFRDSWEIDAPPARVHAVLVDLEHYPAWWPQVVAVASLGPDDARVLCRSALPYTLDLVLHAVSRSAAHLEVEVSGDLAGAVRFALTPVPAGTRLDFEQEVRVRGWLGAAAYLARPLLRWNHERMMRGCAYGLRARLALSSRRTHCPRDPA</sequence>
<dbReference type="InterPro" id="IPR023393">
    <property type="entry name" value="START-like_dom_sf"/>
</dbReference>